<dbReference type="PANTHER" id="PTHR36558">
    <property type="entry name" value="GLR1098 PROTEIN"/>
    <property type="match status" value="1"/>
</dbReference>
<dbReference type="PANTHER" id="PTHR36558:SF1">
    <property type="entry name" value="RESTRICTION ENDONUCLEASE DOMAIN-CONTAINING PROTEIN-RELATED"/>
    <property type="match status" value="1"/>
</dbReference>
<sequence length="197" mass="22677">MELKNNNYVAITEEEFLAMDDSAKAEYCNGKVIYMQAASPKHERIRRKIEAEFAKFTNGTKCSTHGANVGVRVHSKYRRRIVSPDVFIECDNNFDKDTYNGVPVILVEILSPATASNDEGNKKDDYAYIGVREYLIVDQEQDIVKQYKLISDFKAYTLVNEYSKEDTYKSVVFADLQFDLVEIFKNDSTDYMPDILK</sequence>
<evidence type="ECO:0000259" key="1">
    <source>
        <dbReference type="Pfam" id="PF05685"/>
    </source>
</evidence>
<dbReference type="Proteomes" id="UP000076603">
    <property type="component" value="Unassembled WGS sequence"/>
</dbReference>
<dbReference type="OrthoDB" id="9808428at2"/>
<feature type="domain" description="Putative restriction endonuclease" evidence="1">
    <location>
        <begin position="14"/>
        <end position="176"/>
    </location>
</feature>
<dbReference type="InterPro" id="IPR011335">
    <property type="entry name" value="Restrct_endonuc-II-like"/>
</dbReference>
<dbReference type="InterPro" id="IPR008538">
    <property type="entry name" value="Uma2"/>
</dbReference>
<dbReference type="EMBL" id="LWAE01000013">
    <property type="protein sequence ID" value="KZL88904.1"/>
    <property type="molecule type" value="Genomic_DNA"/>
</dbReference>
<dbReference type="AlphaFoldDB" id="A0A162QSE9"/>
<gene>
    <name evidence="2" type="ORF">CLMAG_58080</name>
</gene>
<dbReference type="SUPFAM" id="SSF52980">
    <property type="entry name" value="Restriction endonuclease-like"/>
    <property type="match status" value="1"/>
</dbReference>
<accession>A0A162QSE9</accession>
<dbReference type="PATRIC" id="fig|1121326.3.peg.5869"/>
<comment type="caution">
    <text evidence="2">The sequence shown here is derived from an EMBL/GenBank/DDBJ whole genome shotgun (WGS) entry which is preliminary data.</text>
</comment>
<dbReference type="STRING" id="1121326.CLMAG_58080"/>
<dbReference type="RefSeq" id="WP_066630430.1">
    <property type="nucleotide sequence ID" value="NZ_FQXL01000030.1"/>
</dbReference>
<name>A0A162QSE9_9CLOT</name>
<dbReference type="InterPro" id="IPR012296">
    <property type="entry name" value="Nuclease_put_TT1808"/>
</dbReference>
<proteinExistence type="predicted"/>
<protein>
    <recommendedName>
        <fullName evidence="1">Putative restriction endonuclease domain-containing protein</fullName>
    </recommendedName>
</protein>
<reference evidence="2 3" key="1">
    <citation type="submission" date="2016-04" db="EMBL/GenBank/DDBJ databases">
        <title>Genome sequence of Clostridium magnum DSM 2767.</title>
        <authorList>
            <person name="Poehlein A."/>
            <person name="Uhlig R."/>
            <person name="Fischer R."/>
            <person name="Bahl H."/>
            <person name="Daniel R."/>
        </authorList>
    </citation>
    <scope>NUCLEOTIDE SEQUENCE [LARGE SCALE GENOMIC DNA]</scope>
    <source>
        <strain evidence="2 3">DSM 2767</strain>
    </source>
</reference>
<dbReference type="Pfam" id="PF05685">
    <property type="entry name" value="Uma2"/>
    <property type="match status" value="1"/>
</dbReference>
<dbReference type="Gene3D" id="3.90.1570.10">
    <property type="entry name" value="tt1808, chain A"/>
    <property type="match status" value="1"/>
</dbReference>
<keyword evidence="3" id="KW-1185">Reference proteome</keyword>
<evidence type="ECO:0000313" key="2">
    <source>
        <dbReference type="EMBL" id="KZL88904.1"/>
    </source>
</evidence>
<organism evidence="2 3">
    <name type="scientific">Clostridium magnum DSM 2767</name>
    <dbReference type="NCBI Taxonomy" id="1121326"/>
    <lineage>
        <taxon>Bacteria</taxon>
        <taxon>Bacillati</taxon>
        <taxon>Bacillota</taxon>
        <taxon>Clostridia</taxon>
        <taxon>Eubacteriales</taxon>
        <taxon>Clostridiaceae</taxon>
        <taxon>Clostridium</taxon>
    </lineage>
</organism>
<evidence type="ECO:0000313" key="3">
    <source>
        <dbReference type="Proteomes" id="UP000076603"/>
    </source>
</evidence>
<dbReference type="CDD" id="cd06260">
    <property type="entry name" value="DUF820-like"/>
    <property type="match status" value="1"/>
</dbReference>